<evidence type="ECO:0000313" key="3">
    <source>
        <dbReference type="Proteomes" id="UP001150238"/>
    </source>
</evidence>
<reference evidence="2" key="1">
    <citation type="submission" date="2022-08" db="EMBL/GenBank/DDBJ databases">
        <authorList>
            <consortium name="DOE Joint Genome Institute"/>
            <person name="Min B."/>
            <person name="Riley R."/>
            <person name="Sierra-Patev S."/>
            <person name="Naranjo-Ortiz M."/>
            <person name="Looney B."/>
            <person name="Konkel Z."/>
            <person name="Slot J.C."/>
            <person name="Sakamoto Y."/>
            <person name="Steenwyk J.L."/>
            <person name="Rokas A."/>
            <person name="Carro J."/>
            <person name="Camarero S."/>
            <person name="Ferreira P."/>
            <person name="Molpeceres G."/>
            <person name="Ruiz-Duenas F.J."/>
            <person name="Serrano A."/>
            <person name="Henrissat B."/>
            <person name="Drula E."/>
            <person name="Hughes K.W."/>
            <person name="Mata J.L."/>
            <person name="Ishikawa N.K."/>
            <person name="Vargas-Isla R."/>
            <person name="Ushijima S."/>
            <person name="Smith C.A."/>
            <person name="Ahrendt S."/>
            <person name="Andreopoulos W."/>
            <person name="He G."/>
            <person name="Labutti K."/>
            <person name="Lipzen A."/>
            <person name="Ng V."/>
            <person name="Sandor L."/>
            <person name="Barry K."/>
            <person name="Martinez A.T."/>
            <person name="Xiao Y."/>
            <person name="Gibbons J.G."/>
            <person name="Terashima K."/>
            <person name="Hibbett D.S."/>
            <person name="Grigoriev I.V."/>
        </authorList>
    </citation>
    <scope>NUCLEOTIDE SEQUENCE</scope>
    <source>
        <strain evidence="2">Sp2 HRB7682 ss15</strain>
    </source>
</reference>
<dbReference type="Proteomes" id="UP001150238">
    <property type="component" value="Unassembled WGS sequence"/>
</dbReference>
<dbReference type="EMBL" id="JANVFS010000025">
    <property type="protein sequence ID" value="KAJ4473274.1"/>
    <property type="molecule type" value="Genomic_DNA"/>
</dbReference>
<keyword evidence="1" id="KW-0732">Signal</keyword>
<feature type="signal peptide" evidence="1">
    <location>
        <begin position="1"/>
        <end position="22"/>
    </location>
</feature>
<organism evidence="2 3">
    <name type="scientific">Lentinula lateritia</name>
    <dbReference type="NCBI Taxonomy" id="40482"/>
    <lineage>
        <taxon>Eukaryota</taxon>
        <taxon>Fungi</taxon>
        <taxon>Dikarya</taxon>
        <taxon>Basidiomycota</taxon>
        <taxon>Agaricomycotina</taxon>
        <taxon>Agaricomycetes</taxon>
        <taxon>Agaricomycetidae</taxon>
        <taxon>Agaricales</taxon>
        <taxon>Marasmiineae</taxon>
        <taxon>Omphalotaceae</taxon>
        <taxon>Lentinula</taxon>
    </lineage>
</organism>
<feature type="chain" id="PRO_5040951699" evidence="1">
    <location>
        <begin position="23"/>
        <end position="171"/>
    </location>
</feature>
<gene>
    <name evidence="2" type="ORF">C8J55DRAFT_135512</name>
</gene>
<accession>A0A9W9DJ84</accession>
<proteinExistence type="predicted"/>
<dbReference type="AlphaFoldDB" id="A0A9W9DJ84"/>
<reference evidence="2" key="2">
    <citation type="journal article" date="2023" name="Proc. Natl. Acad. Sci. U.S.A.">
        <title>A global phylogenomic analysis of the shiitake genus Lentinula.</title>
        <authorList>
            <person name="Sierra-Patev S."/>
            <person name="Min B."/>
            <person name="Naranjo-Ortiz M."/>
            <person name="Looney B."/>
            <person name="Konkel Z."/>
            <person name="Slot J.C."/>
            <person name="Sakamoto Y."/>
            <person name="Steenwyk J.L."/>
            <person name="Rokas A."/>
            <person name="Carro J."/>
            <person name="Camarero S."/>
            <person name="Ferreira P."/>
            <person name="Molpeceres G."/>
            <person name="Ruiz-Duenas F.J."/>
            <person name="Serrano A."/>
            <person name="Henrissat B."/>
            <person name="Drula E."/>
            <person name="Hughes K.W."/>
            <person name="Mata J.L."/>
            <person name="Ishikawa N.K."/>
            <person name="Vargas-Isla R."/>
            <person name="Ushijima S."/>
            <person name="Smith C.A."/>
            <person name="Donoghue J."/>
            <person name="Ahrendt S."/>
            <person name="Andreopoulos W."/>
            <person name="He G."/>
            <person name="LaButti K."/>
            <person name="Lipzen A."/>
            <person name="Ng V."/>
            <person name="Riley R."/>
            <person name="Sandor L."/>
            <person name="Barry K."/>
            <person name="Martinez A.T."/>
            <person name="Xiao Y."/>
            <person name="Gibbons J.G."/>
            <person name="Terashima K."/>
            <person name="Grigoriev I.V."/>
            <person name="Hibbett D."/>
        </authorList>
    </citation>
    <scope>NUCLEOTIDE SEQUENCE</scope>
    <source>
        <strain evidence="2">Sp2 HRB7682 ss15</strain>
    </source>
</reference>
<evidence type="ECO:0000256" key="1">
    <source>
        <dbReference type="SAM" id="SignalP"/>
    </source>
</evidence>
<evidence type="ECO:0000313" key="2">
    <source>
        <dbReference type="EMBL" id="KAJ4473274.1"/>
    </source>
</evidence>
<protein>
    <submittedName>
        <fullName evidence="2">Uncharacterized protein</fullName>
    </submittedName>
</protein>
<name>A0A9W9DJ84_9AGAR</name>
<comment type="caution">
    <text evidence="2">The sequence shown here is derived from an EMBL/GenBank/DDBJ whole genome shotgun (WGS) entry which is preliminary data.</text>
</comment>
<sequence>MILRLDLWTACFFLGLVPIVWAAPRPYCRRASHLSKSFVFFQFPPSQPSESLHQAEEEIDRAEDVIKAMIVEAWKELDVEPVYSQNSGRLKSVLLPELVFDGSPGDWTFNMILQVNLKGPMVCQPGSCTLIAQQWSGRTGYFDLTINDSTGRNVFTNGKKAIKVKSEERYK</sequence>